<organism evidence="2 3">
    <name type="scientific">candidate division CPR2 bacterium GW2011_GWC1_41_48</name>
    <dbReference type="NCBI Taxonomy" id="1618344"/>
    <lineage>
        <taxon>Bacteria</taxon>
        <taxon>Bacteria division CPR2</taxon>
    </lineage>
</organism>
<sequence length="99" mass="10942">MTAARVVLSKMQDRLSVHSSNLMLMLIMCVYCGSLALPIQSNETVKVSLLLATVATPLVIEHHHIKDKSVSIPWPAKILYAVLLTLETLGMALYFLTHP</sequence>
<keyword evidence="1" id="KW-1133">Transmembrane helix</keyword>
<dbReference type="Proteomes" id="UP000033869">
    <property type="component" value="Unassembled WGS sequence"/>
</dbReference>
<keyword evidence="1" id="KW-0472">Membrane</keyword>
<evidence type="ECO:0000313" key="3">
    <source>
        <dbReference type="Proteomes" id="UP000033869"/>
    </source>
</evidence>
<gene>
    <name evidence="2" type="ORF">UU65_C0002G0064</name>
</gene>
<evidence type="ECO:0000313" key="2">
    <source>
        <dbReference type="EMBL" id="KKS09286.1"/>
    </source>
</evidence>
<reference evidence="2 3" key="1">
    <citation type="journal article" date="2015" name="Nature">
        <title>rRNA introns, odd ribosomes, and small enigmatic genomes across a large radiation of phyla.</title>
        <authorList>
            <person name="Brown C.T."/>
            <person name="Hug L.A."/>
            <person name="Thomas B.C."/>
            <person name="Sharon I."/>
            <person name="Castelle C.J."/>
            <person name="Singh A."/>
            <person name="Wilkins M.J."/>
            <person name="Williams K.H."/>
            <person name="Banfield J.F."/>
        </authorList>
    </citation>
    <scope>NUCLEOTIDE SEQUENCE [LARGE SCALE GENOMIC DNA]</scope>
</reference>
<name>A0A0G0YIC0_UNCC2</name>
<evidence type="ECO:0000256" key="1">
    <source>
        <dbReference type="SAM" id="Phobius"/>
    </source>
</evidence>
<accession>A0A0G0YIC0</accession>
<comment type="caution">
    <text evidence="2">The sequence shown here is derived from an EMBL/GenBank/DDBJ whole genome shotgun (WGS) entry which is preliminary data.</text>
</comment>
<dbReference type="AlphaFoldDB" id="A0A0G0YIC0"/>
<dbReference type="EMBL" id="LCBL01000002">
    <property type="protein sequence ID" value="KKS09286.1"/>
    <property type="molecule type" value="Genomic_DNA"/>
</dbReference>
<proteinExistence type="predicted"/>
<keyword evidence="1" id="KW-0812">Transmembrane</keyword>
<feature type="transmembrane region" description="Helical" evidence="1">
    <location>
        <begin position="21"/>
        <end position="39"/>
    </location>
</feature>
<feature type="transmembrane region" description="Helical" evidence="1">
    <location>
        <begin position="78"/>
        <end position="96"/>
    </location>
</feature>
<protein>
    <submittedName>
        <fullName evidence="2">Uncharacterized protein</fullName>
    </submittedName>
</protein>